<feature type="region of interest" description="Disordered" evidence="4">
    <location>
        <begin position="1"/>
        <end position="47"/>
    </location>
</feature>
<dbReference type="EMBL" id="BAABAB010000016">
    <property type="protein sequence ID" value="GAA3621484.1"/>
    <property type="molecule type" value="Genomic_DNA"/>
</dbReference>
<evidence type="ECO:0000256" key="3">
    <source>
        <dbReference type="ARBA" id="ARBA00023180"/>
    </source>
</evidence>
<sequence length="583" mass="62650">MTSTDQPRALDALSHGGTIAFPTSGHRNGNGSNGNGPGGNRSGAADGAEADLTSVSLAATSTAAITPTTRFGYLFPTLVDDPANRLPEGTDADRTVAALNALGVAMIEQGTELTALTSNSPIPSIYTFWGQFIDHDLTANTDRNDVVSILDTPLEPKPPADVIAGLENLRQPALNLDPVYGDGPYAAPDSEFVPYDGIKLRIGTLSSVPADGAPIPPVTDRARDLPRIGPMTDAAHPNPARALIGDARNDENLILAQLHLAFLRFHNAAVDWVRANEPERTTDGDVFRRARDLTRWAYQWATVNDFLTTVTEPGTVDRLLADDADLLDLSGRGTYMPLEFSVAAFRFGHSMIRGGYDWNRNHGRPGNNGESFATFDQLFEFTGRSANPFRGAPSLPDTWPAEWDRMIDKNSQVSERFARRIDTRLSPPLAVLLNEGLDPTLSMQVRELLKQLARRNLLRGFKLSLPTGQAVADALGLPKLTAAELLANAGPAVTQALEDGEFLDRTPLWFYILAEAEIRAEGASLGPVGSTLVAATIIAQLRNDPTSYVAQSGWSPRQGVRLADGSPVNTIAGFLRFAGVLVS</sequence>
<keyword evidence="2" id="KW-0964">Secreted</keyword>
<name>A0ABP6ZWX4_9ACTN</name>
<evidence type="ECO:0000313" key="5">
    <source>
        <dbReference type="EMBL" id="GAA3621484.1"/>
    </source>
</evidence>
<accession>A0ABP6ZWX4</accession>
<evidence type="ECO:0000256" key="2">
    <source>
        <dbReference type="ARBA" id="ARBA00022525"/>
    </source>
</evidence>
<evidence type="ECO:0000256" key="4">
    <source>
        <dbReference type="SAM" id="MobiDB-lite"/>
    </source>
</evidence>
<dbReference type="SUPFAM" id="SSF48113">
    <property type="entry name" value="Heme-dependent peroxidases"/>
    <property type="match status" value="1"/>
</dbReference>
<keyword evidence="3" id="KW-0325">Glycoprotein</keyword>
<evidence type="ECO:0000256" key="1">
    <source>
        <dbReference type="ARBA" id="ARBA00004613"/>
    </source>
</evidence>
<keyword evidence="5" id="KW-0560">Oxidoreductase</keyword>
<dbReference type="InterPro" id="IPR037120">
    <property type="entry name" value="Haem_peroxidase_sf_animal"/>
</dbReference>
<dbReference type="PANTHER" id="PTHR11475">
    <property type="entry name" value="OXIDASE/PEROXIDASE"/>
    <property type="match status" value="1"/>
</dbReference>
<protein>
    <submittedName>
        <fullName evidence="5">Heme peroxidase family protein</fullName>
    </submittedName>
</protein>
<comment type="caution">
    <text evidence="5">The sequence shown here is derived from an EMBL/GenBank/DDBJ whole genome shotgun (WGS) entry which is preliminary data.</text>
</comment>
<reference evidence="6" key="1">
    <citation type="journal article" date="2019" name="Int. J. Syst. Evol. Microbiol.">
        <title>The Global Catalogue of Microorganisms (GCM) 10K type strain sequencing project: providing services to taxonomists for standard genome sequencing and annotation.</title>
        <authorList>
            <consortium name="The Broad Institute Genomics Platform"/>
            <consortium name="The Broad Institute Genome Sequencing Center for Infectious Disease"/>
            <person name="Wu L."/>
            <person name="Ma J."/>
        </authorList>
    </citation>
    <scope>NUCLEOTIDE SEQUENCE [LARGE SCALE GENOMIC DNA]</scope>
    <source>
        <strain evidence="6">JCM 16929</strain>
    </source>
</reference>
<dbReference type="PANTHER" id="PTHR11475:SF4">
    <property type="entry name" value="CHORION PEROXIDASE"/>
    <property type="match status" value="1"/>
</dbReference>
<dbReference type="Gene3D" id="1.10.640.10">
    <property type="entry name" value="Haem peroxidase domain superfamily, animal type"/>
    <property type="match status" value="1"/>
</dbReference>
<dbReference type="RefSeq" id="WP_344804887.1">
    <property type="nucleotide sequence ID" value="NZ_BAABAB010000016.1"/>
</dbReference>
<dbReference type="InterPro" id="IPR010255">
    <property type="entry name" value="Haem_peroxidase_sf"/>
</dbReference>
<comment type="subcellular location">
    <subcellularLocation>
        <location evidence="1">Secreted</location>
    </subcellularLocation>
</comment>
<keyword evidence="5" id="KW-0575">Peroxidase</keyword>
<gene>
    <name evidence="5" type="ORF">GCM10022236_24780</name>
</gene>
<keyword evidence="6" id="KW-1185">Reference proteome</keyword>
<dbReference type="CDD" id="cd09819">
    <property type="entry name" value="An_peroxidase_bacterial_1"/>
    <property type="match status" value="1"/>
</dbReference>
<proteinExistence type="predicted"/>
<dbReference type="Proteomes" id="UP001501490">
    <property type="component" value="Unassembled WGS sequence"/>
</dbReference>
<dbReference type="GO" id="GO:0004601">
    <property type="term" value="F:peroxidase activity"/>
    <property type="evidence" value="ECO:0007669"/>
    <property type="project" value="UniProtKB-KW"/>
</dbReference>
<dbReference type="PROSITE" id="PS50292">
    <property type="entry name" value="PEROXIDASE_3"/>
    <property type="match status" value="1"/>
</dbReference>
<dbReference type="Pfam" id="PF03098">
    <property type="entry name" value="An_peroxidase"/>
    <property type="match status" value="1"/>
</dbReference>
<feature type="compositionally biased region" description="Gly residues" evidence="4">
    <location>
        <begin position="31"/>
        <end position="41"/>
    </location>
</feature>
<dbReference type="InterPro" id="IPR019791">
    <property type="entry name" value="Haem_peroxidase_animal"/>
</dbReference>
<organism evidence="5 6">
    <name type="scientific">Microlunatus ginsengisoli</name>
    <dbReference type="NCBI Taxonomy" id="363863"/>
    <lineage>
        <taxon>Bacteria</taxon>
        <taxon>Bacillati</taxon>
        <taxon>Actinomycetota</taxon>
        <taxon>Actinomycetes</taxon>
        <taxon>Propionibacteriales</taxon>
        <taxon>Propionibacteriaceae</taxon>
        <taxon>Microlunatus</taxon>
    </lineage>
</organism>
<evidence type="ECO:0000313" key="6">
    <source>
        <dbReference type="Proteomes" id="UP001501490"/>
    </source>
</evidence>